<evidence type="ECO:0000313" key="6">
    <source>
        <dbReference type="EMBL" id="GGB62806.1"/>
    </source>
</evidence>
<dbReference type="EMBL" id="BMDZ01000122">
    <property type="protein sequence ID" value="GGB62806.1"/>
    <property type="molecule type" value="Genomic_DNA"/>
</dbReference>
<gene>
    <name evidence="6" type="primary">phbC1</name>
    <name evidence="6" type="ORF">GCM10011505_49270</name>
</gene>
<feature type="domain" description="Poly-beta-hydroxybutyrate polymerase N-terminal" evidence="5">
    <location>
        <begin position="65"/>
        <end position="104"/>
    </location>
</feature>
<reference evidence="7" key="1">
    <citation type="journal article" date="2019" name="Int. J. Syst. Evol. Microbiol.">
        <title>The Global Catalogue of Microorganisms (GCM) 10K type strain sequencing project: providing services to taxonomists for standard genome sequencing and annotation.</title>
        <authorList>
            <consortium name="The Broad Institute Genomics Platform"/>
            <consortium name="The Broad Institute Genome Sequencing Center for Infectious Disease"/>
            <person name="Wu L."/>
            <person name="Ma J."/>
        </authorList>
    </citation>
    <scope>NUCLEOTIDE SEQUENCE [LARGE SCALE GENOMIC DNA]</scope>
    <source>
        <strain evidence="7">CGMCC 1.10188</strain>
    </source>
</reference>
<dbReference type="Pfam" id="PF07167">
    <property type="entry name" value="PhaC_N"/>
    <property type="match status" value="1"/>
</dbReference>
<sequence>MNAEAHRPVSRDAVARDQVAPITARPDADVTPHAAHHHQPEPSPAAMPAPCAEAPGEMAGAAVRDTVDRAVHAAMARVTGGLSPASLADAWSDWMVHLMSAPGKRAELVEKAMRKATRLGSYAVHRVGADTPGLGLADGWRALVPGAGHLPFATAIAAGAADAGTANGHKEGGHAAPGCIEPLPQDSRFRADAWKQWPFDLLSQGFLLQQQWWHNATTGVRGVTPAHERVMAFTTRQILDVFSPSNLPMTNPEVIERTMTEGGANLVRGAVHFWDDMWRQMSGAGPAGVEDFAVGRNMGVTPGEVVFRNHLIELIRYTPTTETVHPEPVLIVPAWIMKYYILDLSPGRSLVEYLVAEGFTVFMISWRNPGPEDRDIGFDAYRTDGVMAAINAVEAIAGPHPIHATGYCLGGTLLSIAAAAMARDGDDRLGSVSLFAAQCDFTEAGELTLFIDEAQVTFLEDMMWAQGFLDTTQMAGAFQLLRSNDLIWSRMVHDYLMGERTPMNDLMAWNADATRMPYRMHSEYLRRLFLENQFATGRFEVDGQPISITDIRAPIFSVGTERDHVAPWVSAYKIHLLSDTEVTFVLTGGGHNAGIVSEPGHPHRKFRIMTTPVDGFYKAPDAWVAAAEQRDGSWWPAWTAWLHDRSTTPVTPPPMAAPSAGYPALGAAPGSYVFQK</sequence>
<accession>A0ABQ1JBD4</accession>
<dbReference type="RefSeq" id="WP_188583016.1">
    <property type="nucleotide sequence ID" value="NZ_BMDZ01000122.1"/>
</dbReference>
<dbReference type="PANTHER" id="PTHR36837">
    <property type="entry name" value="POLY(3-HYDROXYALKANOATE) POLYMERASE SUBUNIT PHAC"/>
    <property type="match status" value="1"/>
</dbReference>
<feature type="compositionally biased region" description="Basic and acidic residues" evidence="3">
    <location>
        <begin position="1"/>
        <end position="15"/>
    </location>
</feature>
<keyword evidence="7" id="KW-1185">Reference proteome</keyword>
<feature type="compositionally biased region" description="Low complexity" evidence="3">
    <location>
        <begin position="48"/>
        <end position="57"/>
    </location>
</feature>
<evidence type="ECO:0000259" key="4">
    <source>
        <dbReference type="Pfam" id="PF07167"/>
    </source>
</evidence>
<evidence type="ECO:0000256" key="3">
    <source>
        <dbReference type="SAM" id="MobiDB-lite"/>
    </source>
</evidence>
<organism evidence="6 7">
    <name type="scientific">Tistrella bauzanensis</name>
    <dbReference type="NCBI Taxonomy" id="657419"/>
    <lineage>
        <taxon>Bacteria</taxon>
        <taxon>Pseudomonadati</taxon>
        <taxon>Pseudomonadota</taxon>
        <taxon>Alphaproteobacteria</taxon>
        <taxon>Geminicoccales</taxon>
        <taxon>Geminicoccaceae</taxon>
        <taxon>Tistrella</taxon>
    </lineage>
</organism>
<keyword evidence="2" id="KW-0012">Acyltransferase</keyword>
<dbReference type="Gene3D" id="3.40.50.1820">
    <property type="entry name" value="alpha/beta hydrolase"/>
    <property type="match status" value="1"/>
</dbReference>
<feature type="domain" description="Poly-beta-hydroxybutyrate polymerase N-terminal" evidence="4">
    <location>
        <begin position="185"/>
        <end position="354"/>
    </location>
</feature>
<protein>
    <submittedName>
        <fullName evidence="6">Poly-beta-hydroxybutyrate polymerase</fullName>
    </submittedName>
</protein>
<dbReference type="InterPro" id="IPR010941">
    <property type="entry name" value="PhaC_N"/>
</dbReference>
<evidence type="ECO:0000256" key="2">
    <source>
        <dbReference type="ARBA" id="ARBA00023315"/>
    </source>
</evidence>
<dbReference type="Pfam" id="PF12551">
    <property type="entry name" value="PHBC_N"/>
    <property type="match status" value="1"/>
</dbReference>
<dbReference type="InterPro" id="IPR022211">
    <property type="entry name" value="PHBC_N"/>
</dbReference>
<dbReference type="InterPro" id="IPR029058">
    <property type="entry name" value="AB_hydrolase_fold"/>
</dbReference>
<feature type="region of interest" description="Disordered" evidence="3">
    <location>
        <begin position="1"/>
        <end position="57"/>
    </location>
</feature>
<dbReference type="InterPro" id="IPR051321">
    <property type="entry name" value="PHA/PHB_synthase"/>
</dbReference>
<proteinExistence type="predicted"/>
<comment type="caution">
    <text evidence="6">The sequence shown here is derived from an EMBL/GenBank/DDBJ whole genome shotgun (WGS) entry which is preliminary data.</text>
</comment>
<evidence type="ECO:0000256" key="1">
    <source>
        <dbReference type="ARBA" id="ARBA00022679"/>
    </source>
</evidence>
<name>A0ABQ1JBD4_9PROT</name>
<evidence type="ECO:0000313" key="7">
    <source>
        <dbReference type="Proteomes" id="UP000603352"/>
    </source>
</evidence>
<dbReference type="SUPFAM" id="SSF53474">
    <property type="entry name" value="alpha/beta-Hydrolases"/>
    <property type="match status" value="1"/>
</dbReference>
<keyword evidence="1" id="KW-0808">Transferase</keyword>
<evidence type="ECO:0000259" key="5">
    <source>
        <dbReference type="Pfam" id="PF12551"/>
    </source>
</evidence>
<dbReference type="Proteomes" id="UP000603352">
    <property type="component" value="Unassembled WGS sequence"/>
</dbReference>
<dbReference type="PANTHER" id="PTHR36837:SF5">
    <property type="entry name" value="POLY-3-HYDROXYBUTYRATE SYNTHASE"/>
    <property type="match status" value="1"/>
</dbReference>